<reference evidence="3 4" key="1">
    <citation type="submission" date="2013-08" db="EMBL/GenBank/DDBJ databases">
        <title>The genome sequence of Knoellia aerolata.</title>
        <authorList>
            <person name="Zhu W."/>
            <person name="Wang G."/>
        </authorList>
    </citation>
    <scope>NUCLEOTIDE SEQUENCE [LARGE SCALE GENOMIC DNA]</scope>
    <source>
        <strain evidence="3 4">DSM 18566</strain>
    </source>
</reference>
<feature type="transmembrane region" description="Helical" evidence="2">
    <location>
        <begin position="61"/>
        <end position="79"/>
    </location>
</feature>
<evidence type="ECO:0000256" key="2">
    <source>
        <dbReference type="SAM" id="Phobius"/>
    </source>
</evidence>
<dbReference type="Proteomes" id="UP000030013">
    <property type="component" value="Unassembled WGS sequence"/>
</dbReference>
<keyword evidence="2" id="KW-1133">Transmembrane helix</keyword>
<keyword evidence="4" id="KW-1185">Reference proteome</keyword>
<feature type="transmembrane region" description="Helical" evidence="2">
    <location>
        <begin position="260"/>
        <end position="278"/>
    </location>
</feature>
<name>A0A0A0JUF9_9MICO</name>
<gene>
    <name evidence="3" type="ORF">N801_14750</name>
</gene>
<dbReference type="OrthoDB" id="3783887at2"/>
<feature type="region of interest" description="Disordered" evidence="1">
    <location>
        <begin position="1"/>
        <end position="20"/>
    </location>
</feature>
<evidence type="ECO:0000313" key="3">
    <source>
        <dbReference type="EMBL" id="KGN40349.1"/>
    </source>
</evidence>
<proteinExistence type="predicted"/>
<accession>A0A0A0JUF9</accession>
<dbReference type="eggNOG" id="ENOG5032RT5">
    <property type="taxonomic scope" value="Bacteria"/>
</dbReference>
<keyword evidence="2" id="KW-0812">Transmembrane</keyword>
<evidence type="ECO:0000256" key="1">
    <source>
        <dbReference type="SAM" id="MobiDB-lite"/>
    </source>
</evidence>
<feature type="transmembrane region" description="Helical" evidence="2">
    <location>
        <begin position="112"/>
        <end position="132"/>
    </location>
</feature>
<protein>
    <submittedName>
        <fullName evidence="3">Uncharacterized protein</fullName>
    </submittedName>
</protein>
<sequence>MDTTTATTPTLGTSTTRGPGPATALAVVTAVLALVSAVWTFVDPGLLHGPAAMQGSARGTALVLGVLAVPVLLVSVWRARLGSGPALVTWAGALLYVVYNAVLFLFLTPFNAAFLVYVALFGTSLWAVGHLAMSPGLWQVARDAARRAPVRGVAVYVWVVAVLNAIAWLAMIIPSLGDHPAPMLEGTGVQTNAIYVQDLAVWLPLAAVGALWLWRREARGALVVGAVLGLWAIESVSIAVDQWFGVRADPDSPVVSLSVIPPFLVLAVVGLVPLWLLLRSGSRAAPGREVGAP</sequence>
<organism evidence="3 4">
    <name type="scientific">Knoellia aerolata DSM 18566</name>
    <dbReference type="NCBI Taxonomy" id="1385519"/>
    <lineage>
        <taxon>Bacteria</taxon>
        <taxon>Bacillati</taxon>
        <taxon>Actinomycetota</taxon>
        <taxon>Actinomycetes</taxon>
        <taxon>Micrococcales</taxon>
        <taxon>Intrasporangiaceae</taxon>
        <taxon>Knoellia</taxon>
    </lineage>
</organism>
<feature type="transmembrane region" description="Helical" evidence="2">
    <location>
        <begin position="153"/>
        <end position="173"/>
    </location>
</feature>
<comment type="caution">
    <text evidence="3">The sequence shown here is derived from an EMBL/GenBank/DDBJ whole genome shotgun (WGS) entry which is preliminary data.</text>
</comment>
<feature type="transmembrane region" description="Helical" evidence="2">
    <location>
        <begin position="86"/>
        <end position="106"/>
    </location>
</feature>
<feature type="transmembrane region" description="Helical" evidence="2">
    <location>
        <begin position="193"/>
        <end position="214"/>
    </location>
</feature>
<evidence type="ECO:0000313" key="4">
    <source>
        <dbReference type="Proteomes" id="UP000030013"/>
    </source>
</evidence>
<dbReference type="AlphaFoldDB" id="A0A0A0JUF9"/>
<keyword evidence="2" id="KW-0472">Membrane</keyword>
<feature type="transmembrane region" description="Helical" evidence="2">
    <location>
        <begin position="22"/>
        <end position="41"/>
    </location>
</feature>
<dbReference type="STRING" id="1385519.N801_14750"/>
<dbReference type="EMBL" id="AVPL01000044">
    <property type="protein sequence ID" value="KGN40349.1"/>
    <property type="molecule type" value="Genomic_DNA"/>
</dbReference>
<feature type="transmembrane region" description="Helical" evidence="2">
    <location>
        <begin position="221"/>
        <end position="240"/>
    </location>
</feature>
<dbReference type="RefSeq" id="WP_035939029.1">
    <property type="nucleotide sequence ID" value="NZ_AVPL01000044.1"/>
</dbReference>